<dbReference type="InterPro" id="IPR035965">
    <property type="entry name" value="PAS-like_dom_sf"/>
</dbReference>
<dbReference type="Pfam" id="PF13458">
    <property type="entry name" value="Peripla_BP_6"/>
    <property type="match status" value="1"/>
</dbReference>
<dbReference type="Pfam" id="PF00989">
    <property type="entry name" value="PAS"/>
    <property type="match status" value="1"/>
</dbReference>
<dbReference type="Gene3D" id="3.20.20.450">
    <property type="entry name" value="EAL domain"/>
    <property type="match status" value="1"/>
</dbReference>
<dbReference type="GO" id="GO:0006355">
    <property type="term" value="P:regulation of DNA-templated transcription"/>
    <property type="evidence" value="ECO:0007669"/>
    <property type="project" value="InterPro"/>
</dbReference>
<dbReference type="SMART" id="SM00086">
    <property type="entry name" value="PAC"/>
    <property type="match status" value="1"/>
</dbReference>
<evidence type="ECO:0000259" key="6">
    <source>
        <dbReference type="PROSITE" id="PS50883"/>
    </source>
</evidence>
<comment type="similarity">
    <text evidence="1">Belongs to the leucine-binding protein family.</text>
</comment>
<dbReference type="PROSITE" id="PS50883">
    <property type="entry name" value="EAL"/>
    <property type="match status" value="1"/>
</dbReference>
<evidence type="ECO:0000313" key="10">
    <source>
        <dbReference type="Proteomes" id="UP000191931"/>
    </source>
</evidence>
<keyword evidence="3" id="KW-0677">Repeat</keyword>
<dbReference type="PROSITE" id="PS50112">
    <property type="entry name" value="PAS"/>
    <property type="match status" value="1"/>
</dbReference>
<dbReference type="NCBIfam" id="TIGR00254">
    <property type="entry name" value="GGDEF"/>
    <property type="match status" value="1"/>
</dbReference>
<dbReference type="Pfam" id="PF00563">
    <property type="entry name" value="EAL"/>
    <property type="match status" value="1"/>
</dbReference>
<dbReference type="PANTHER" id="PTHR44757">
    <property type="entry name" value="DIGUANYLATE CYCLASE DGCP"/>
    <property type="match status" value="1"/>
</dbReference>
<dbReference type="NCBIfam" id="TIGR00229">
    <property type="entry name" value="sensory_box"/>
    <property type="match status" value="1"/>
</dbReference>
<dbReference type="InterPro" id="IPR000014">
    <property type="entry name" value="PAS"/>
</dbReference>
<feature type="region of interest" description="Disordered" evidence="4">
    <location>
        <begin position="388"/>
        <end position="453"/>
    </location>
</feature>
<dbReference type="InterPro" id="IPR036046">
    <property type="entry name" value="Acylphosphatase-like_dom_sf"/>
</dbReference>
<dbReference type="PANTHER" id="PTHR44757:SF2">
    <property type="entry name" value="BIOFILM ARCHITECTURE MAINTENANCE PROTEIN MBAA"/>
    <property type="match status" value="1"/>
</dbReference>
<dbReference type="SUPFAM" id="SSF53822">
    <property type="entry name" value="Periplasmic binding protein-like I"/>
    <property type="match status" value="1"/>
</dbReference>
<name>A0A1W1HG30_9BACT</name>
<dbReference type="AlphaFoldDB" id="A0A1W1HG30"/>
<dbReference type="SUPFAM" id="SSF55785">
    <property type="entry name" value="PYP-like sensor domain (PAS domain)"/>
    <property type="match status" value="1"/>
</dbReference>
<dbReference type="InterPro" id="IPR001610">
    <property type="entry name" value="PAC"/>
</dbReference>
<proteinExistence type="inferred from homology"/>
<evidence type="ECO:0000313" key="9">
    <source>
        <dbReference type="EMBL" id="SLM31348.1"/>
    </source>
</evidence>
<dbReference type="CDD" id="cd06331">
    <property type="entry name" value="PBP1_AmiC-like"/>
    <property type="match status" value="1"/>
</dbReference>
<feature type="domain" description="BLUF" evidence="8">
    <location>
        <begin position="1045"/>
        <end position="1136"/>
    </location>
</feature>
<dbReference type="PROSITE" id="PS50887">
    <property type="entry name" value="GGDEF"/>
    <property type="match status" value="1"/>
</dbReference>
<organism evidence="9 10">
    <name type="scientific">Desulfamplus magnetovallimortis</name>
    <dbReference type="NCBI Taxonomy" id="1246637"/>
    <lineage>
        <taxon>Bacteria</taxon>
        <taxon>Pseudomonadati</taxon>
        <taxon>Thermodesulfobacteriota</taxon>
        <taxon>Desulfobacteria</taxon>
        <taxon>Desulfobacterales</taxon>
        <taxon>Desulfobacteraceae</taxon>
        <taxon>Desulfamplus</taxon>
    </lineage>
</organism>
<dbReference type="InterPro" id="IPR043128">
    <property type="entry name" value="Rev_trsase/Diguanyl_cyclase"/>
</dbReference>
<dbReference type="SMART" id="SM00052">
    <property type="entry name" value="EAL"/>
    <property type="match status" value="1"/>
</dbReference>
<dbReference type="SUPFAM" id="SSF141868">
    <property type="entry name" value="EAL domain-like"/>
    <property type="match status" value="1"/>
</dbReference>
<gene>
    <name evidence="9" type="ORF">MTBBW1_300079</name>
</gene>
<evidence type="ECO:0000256" key="3">
    <source>
        <dbReference type="ARBA" id="ARBA00022737"/>
    </source>
</evidence>
<dbReference type="GO" id="GO:0009882">
    <property type="term" value="F:blue light photoreceptor activity"/>
    <property type="evidence" value="ECO:0007669"/>
    <property type="project" value="InterPro"/>
</dbReference>
<dbReference type="InterPro" id="IPR028081">
    <property type="entry name" value="Leu-bd"/>
</dbReference>
<dbReference type="InterPro" id="IPR029787">
    <property type="entry name" value="Nucleotide_cyclase"/>
</dbReference>
<keyword evidence="10" id="KW-1185">Reference proteome</keyword>
<dbReference type="Gene3D" id="3.40.50.2300">
    <property type="match status" value="2"/>
</dbReference>
<dbReference type="CDD" id="cd00130">
    <property type="entry name" value="PAS"/>
    <property type="match status" value="1"/>
</dbReference>
<sequence>MKQKNKVRLGLMAPFSGIVQLYGNEISNAGIIACNEVNEAGGVLGRELELIILDDGSMPERAVPAAKRLINEFKCSAIIGNLLSNSRIAVSTLVSEPLKIPYLNFSFYEGSILSEYFFSFSALPNQQIDKMIPFMQKKFGPKMFFAGNNYEWPIGSIDAGKKSLLQHSGEIVGEEFLPIGVSMSEIEALLLKVARSGADVFVPYFAGTDQIHLLNTFTEQGLKERMAVVMGHYDEAMVSLLSPEVREGFYSSNTYFMSIDSDINRSYLARLAKLEEIKGIWPAGNGFLTNFGEGTYICVKAFAKAVNQIESLDSDAVAMALETIEVEGPQGVVSMDPATHHATVNTYLSKCNAEGVFQIIESFGRIPPVIPERYKKDITVSMVKSSTLGKTTDRSTPGEATDGSSFGEATDGSTLGETTVRGTIGQAVDRENIGEATSDSFKEKRSSSEEQDKGFKKIWNKMNDNFSSITSRILETANVVIIAANRDGIILEANRDAYRQFGYVPDELPGLSVHLLLPPNHRKKHVDLFNQFAEGTVTELPMGRRGRVQGYRKDGTLFPAEASIAKFFHEDRWIFVVTLRDISQRKKDEETLIWIATHDSLTKLPNRTLIKDRLRNALLRTKKNEAGSVQTSGNNVGVLFIDCDEFKLINDTYGHNVGDELLLSIADRLITATRPGDTVGRLGGDEFVVLCENISTEQTLIAIAERINERLRSPFDLMHSNTLKVHISASIGIAIGHGSTHSPDDMLRNADAAMYLVKEGGKDGWRLFSDKIYENLTRKLSIINGLKTAIEQNEFSLVYQPIVGANSPIIKGAESLLRWNRKDGPVSPADFIPVAESSGAIIAIGQWVFREACKIVARIQSEFVNTTPPYTSINVSTRQLDDEGVVEQFKDILNETGAKPENIVIEITETSLMVDVNRNIKVLNELASLGMRIAVDDFGTGYSSLLQLIRMPVCIIKIDREFIDGLDKKSESRAITSSVIKMAKIMNKKTIAEGVENEAELFELQAQGCDMIQGYYFYRPMPADEYLTLLNRNTMLPKSTSAPGVYVAIYLSKASDTIRDDEIQQILHASRKTNSELGITGFLIFNKGYFLQLLEGRQDSVERLLKTITDDRRHDDVKIVLRTFNEQRLFADWTMGFWNMKETGSDIDFSTWQKNTFSLLEISNDAKLCYAFFEAISSKNLI</sequence>
<dbReference type="InterPro" id="IPR001633">
    <property type="entry name" value="EAL_dom"/>
</dbReference>
<dbReference type="Pfam" id="PF00990">
    <property type="entry name" value="GGDEF"/>
    <property type="match status" value="1"/>
</dbReference>
<accession>A0A1W1HG30</accession>
<dbReference type="Proteomes" id="UP000191931">
    <property type="component" value="Unassembled WGS sequence"/>
</dbReference>
<feature type="domain" description="EAL" evidence="6">
    <location>
        <begin position="779"/>
        <end position="1034"/>
    </location>
</feature>
<evidence type="ECO:0000259" key="7">
    <source>
        <dbReference type="PROSITE" id="PS50887"/>
    </source>
</evidence>
<dbReference type="InterPro" id="IPR000160">
    <property type="entry name" value="GGDEF_dom"/>
</dbReference>
<evidence type="ECO:0000256" key="2">
    <source>
        <dbReference type="ARBA" id="ARBA00022729"/>
    </source>
</evidence>
<dbReference type="Gene3D" id="3.30.70.270">
    <property type="match status" value="1"/>
</dbReference>
<dbReference type="Gene3D" id="3.30.70.100">
    <property type="match status" value="1"/>
</dbReference>
<dbReference type="RefSeq" id="WP_080800033.1">
    <property type="nucleotide sequence ID" value="NZ_LT828541.1"/>
</dbReference>
<dbReference type="SMART" id="SM00267">
    <property type="entry name" value="GGDEF"/>
    <property type="match status" value="1"/>
</dbReference>
<keyword evidence="2" id="KW-0732">Signal</keyword>
<evidence type="ECO:0000256" key="4">
    <source>
        <dbReference type="SAM" id="MobiDB-lite"/>
    </source>
</evidence>
<feature type="compositionally biased region" description="Basic and acidic residues" evidence="4">
    <location>
        <begin position="440"/>
        <end position="453"/>
    </location>
</feature>
<evidence type="ECO:0000256" key="1">
    <source>
        <dbReference type="ARBA" id="ARBA00010062"/>
    </source>
</evidence>
<dbReference type="Gene3D" id="3.30.450.20">
    <property type="entry name" value="PAS domain"/>
    <property type="match status" value="1"/>
</dbReference>
<dbReference type="CDD" id="cd01949">
    <property type="entry name" value="GGDEF"/>
    <property type="match status" value="1"/>
</dbReference>
<reference evidence="9 10" key="1">
    <citation type="submission" date="2017-03" db="EMBL/GenBank/DDBJ databases">
        <authorList>
            <person name="Afonso C.L."/>
            <person name="Miller P.J."/>
            <person name="Scott M.A."/>
            <person name="Spackman E."/>
            <person name="Goraichik I."/>
            <person name="Dimitrov K.M."/>
            <person name="Suarez D.L."/>
            <person name="Swayne D.E."/>
        </authorList>
    </citation>
    <scope>NUCLEOTIDE SEQUENCE [LARGE SCALE GENOMIC DNA]</scope>
    <source>
        <strain evidence="9">PRJEB14757</strain>
    </source>
</reference>
<dbReference type="GO" id="GO:0071949">
    <property type="term" value="F:FAD binding"/>
    <property type="evidence" value="ECO:0007669"/>
    <property type="project" value="InterPro"/>
</dbReference>
<dbReference type="CDD" id="cd01948">
    <property type="entry name" value="EAL"/>
    <property type="match status" value="1"/>
</dbReference>
<dbReference type="InterPro" id="IPR013767">
    <property type="entry name" value="PAS_fold"/>
</dbReference>
<evidence type="ECO:0000259" key="5">
    <source>
        <dbReference type="PROSITE" id="PS50112"/>
    </source>
</evidence>
<dbReference type="SMART" id="SM01034">
    <property type="entry name" value="BLUF"/>
    <property type="match status" value="1"/>
</dbReference>
<dbReference type="InterPro" id="IPR052155">
    <property type="entry name" value="Biofilm_reg_signaling"/>
</dbReference>
<dbReference type="InterPro" id="IPR028082">
    <property type="entry name" value="Peripla_BP_I"/>
</dbReference>
<dbReference type="OrthoDB" id="9759431at2"/>
<dbReference type="PROSITE" id="PS50925">
    <property type="entry name" value="BLUF"/>
    <property type="match status" value="1"/>
</dbReference>
<dbReference type="InterPro" id="IPR035919">
    <property type="entry name" value="EAL_sf"/>
</dbReference>
<protein>
    <submittedName>
        <fullName evidence="9">Diguanylate cyclase/phosphodiesterase with PAS/PAC sensor(S)</fullName>
    </submittedName>
</protein>
<dbReference type="STRING" id="1246637.MTBBW1_300079"/>
<dbReference type="InterPro" id="IPR007024">
    <property type="entry name" value="BLUF_domain"/>
</dbReference>
<dbReference type="SMART" id="SM00091">
    <property type="entry name" value="PAS"/>
    <property type="match status" value="1"/>
</dbReference>
<evidence type="ECO:0000259" key="8">
    <source>
        <dbReference type="PROSITE" id="PS50925"/>
    </source>
</evidence>
<dbReference type="SUPFAM" id="SSF55073">
    <property type="entry name" value="Nucleotide cyclase"/>
    <property type="match status" value="1"/>
</dbReference>
<dbReference type="SUPFAM" id="SSF54975">
    <property type="entry name" value="Acylphosphatase/BLUF domain-like"/>
    <property type="match status" value="1"/>
</dbReference>
<feature type="compositionally biased region" description="Polar residues" evidence="4">
    <location>
        <begin position="411"/>
        <end position="421"/>
    </location>
</feature>
<feature type="domain" description="PAS" evidence="5">
    <location>
        <begin position="472"/>
        <end position="536"/>
    </location>
</feature>
<dbReference type="Pfam" id="PF04940">
    <property type="entry name" value="BLUF"/>
    <property type="match status" value="1"/>
</dbReference>
<dbReference type="EMBL" id="FWEV01000224">
    <property type="protein sequence ID" value="SLM31348.1"/>
    <property type="molecule type" value="Genomic_DNA"/>
</dbReference>
<feature type="domain" description="GGDEF" evidence="7">
    <location>
        <begin position="634"/>
        <end position="770"/>
    </location>
</feature>